<reference evidence="3" key="1">
    <citation type="journal article" date="2018" name="Nat. Microbiol.">
        <title>Leveraging single-cell genomics to expand the fungal tree of life.</title>
        <authorList>
            <person name="Ahrendt S.R."/>
            <person name="Quandt C.A."/>
            <person name="Ciobanu D."/>
            <person name="Clum A."/>
            <person name="Salamov A."/>
            <person name="Andreopoulos B."/>
            <person name="Cheng J.F."/>
            <person name="Woyke T."/>
            <person name="Pelin A."/>
            <person name="Henrissat B."/>
            <person name="Reynolds N.K."/>
            <person name="Benny G.L."/>
            <person name="Smith M.E."/>
            <person name="James T.Y."/>
            <person name="Grigoriev I.V."/>
        </authorList>
    </citation>
    <scope>NUCLEOTIDE SEQUENCE [LARGE SCALE GENOMIC DNA]</scope>
    <source>
        <strain evidence="3">RSA 1356</strain>
    </source>
</reference>
<name>A0A4P9XHS3_9FUNG</name>
<feature type="compositionally biased region" description="Low complexity" evidence="1">
    <location>
        <begin position="360"/>
        <end position="371"/>
    </location>
</feature>
<dbReference type="AlphaFoldDB" id="A0A4P9XHS3"/>
<sequence>MQRASAVEASTDPVEAMALLELNGTLEEGDEEDSESGDGNQRWSGGHGEDTVRGAAVAPLVKSRRSSAIVEAAVRLAQYPEQVKRESQITDDIAGEDSTMARDIGATTTNVPSAFAGLASDSMGARSTEGFPANVTNIKHVKAVPSMVAASATQPTMSLASNNMRERPRMAPSTARESLLVMPGQGSAYLQRVLGPSSLMHCTNEDERELAELADVLLDEQQEERRERVDRKQLAIESRIRKLSGKIDTYAESHREYIALSRLLRLLESPAEALMDRLDAMAAGQPVEPLPAHIVGRDPDLAGHADSSWWASPMGRDHFPLVARQSPRPPVSHHHQQQQQQQQQQQIETVMAGSGHPIVSSAAPRSARTSSGPDRARDPDSTDTEPEPDQPISRRRTPEGSPDKAQTVSVTPSVAPAFPAGAPSAHSAVVGALQPAPVVVQDSMAIPAVATTAKALGAVSMSPPNVVTFAPELLDTSASVNSTVEPSARTLTVASTVTAGGPPPQYEQVLEHQQQSTQHQHPTPMEH</sequence>
<protein>
    <submittedName>
        <fullName evidence="2">Uncharacterized protein</fullName>
    </submittedName>
</protein>
<dbReference type="EMBL" id="KZ993214">
    <property type="protein sequence ID" value="RKP05218.1"/>
    <property type="molecule type" value="Genomic_DNA"/>
</dbReference>
<feature type="region of interest" description="Disordered" evidence="1">
    <location>
        <begin position="320"/>
        <end position="410"/>
    </location>
</feature>
<organism evidence="2 3">
    <name type="scientific">Thamnocephalis sphaerospora</name>
    <dbReference type="NCBI Taxonomy" id="78915"/>
    <lineage>
        <taxon>Eukaryota</taxon>
        <taxon>Fungi</taxon>
        <taxon>Fungi incertae sedis</taxon>
        <taxon>Zoopagomycota</taxon>
        <taxon>Zoopagomycotina</taxon>
        <taxon>Zoopagomycetes</taxon>
        <taxon>Zoopagales</taxon>
        <taxon>Sigmoideomycetaceae</taxon>
        <taxon>Thamnocephalis</taxon>
    </lineage>
</organism>
<keyword evidence="3" id="KW-1185">Reference proteome</keyword>
<proteinExistence type="predicted"/>
<evidence type="ECO:0000313" key="3">
    <source>
        <dbReference type="Proteomes" id="UP000271241"/>
    </source>
</evidence>
<feature type="compositionally biased region" description="Low complexity" evidence="1">
    <location>
        <begin position="337"/>
        <end position="346"/>
    </location>
</feature>
<evidence type="ECO:0000313" key="2">
    <source>
        <dbReference type="EMBL" id="RKP05218.1"/>
    </source>
</evidence>
<dbReference type="Proteomes" id="UP000271241">
    <property type="component" value="Unassembled WGS sequence"/>
</dbReference>
<accession>A0A4P9XHS3</accession>
<gene>
    <name evidence="2" type="ORF">THASP1DRAFT_32943</name>
</gene>
<feature type="compositionally biased region" description="Acidic residues" evidence="1">
    <location>
        <begin position="27"/>
        <end position="36"/>
    </location>
</feature>
<evidence type="ECO:0000256" key="1">
    <source>
        <dbReference type="SAM" id="MobiDB-lite"/>
    </source>
</evidence>
<feature type="region of interest" description="Disordered" evidence="1">
    <location>
        <begin position="1"/>
        <end position="51"/>
    </location>
</feature>